<dbReference type="EMBL" id="MRCY01000080">
    <property type="protein sequence ID" value="RKL01305.1"/>
    <property type="molecule type" value="Genomic_DNA"/>
</dbReference>
<organism evidence="1 2">
    <name type="scientific">Fusarium oxysporum</name>
    <name type="common">Fusarium vascular wilt</name>
    <dbReference type="NCBI Taxonomy" id="5507"/>
    <lineage>
        <taxon>Eukaryota</taxon>
        <taxon>Fungi</taxon>
        <taxon>Dikarya</taxon>
        <taxon>Ascomycota</taxon>
        <taxon>Pezizomycotina</taxon>
        <taxon>Sordariomycetes</taxon>
        <taxon>Hypocreomycetidae</taxon>
        <taxon>Hypocreales</taxon>
        <taxon>Nectriaceae</taxon>
        <taxon>Fusarium</taxon>
        <taxon>Fusarium oxysporum species complex</taxon>
    </lineage>
</organism>
<evidence type="ECO:0000313" key="2">
    <source>
        <dbReference type="Proteomes" id="UP000285860"/>
    </source>
</evidence>
<gene>
    <name evidence="1" type="ORF">BFJ68_g12394</name>
</gene>
<evidence type="ECO:0000313" key="1">
    <source>
        <dbReference type="EMBL" id="RKL01305.1"/>
    </source>
</evidence>
<name>A0A420Q903_FUSOX</name>
<dbReference type="VEuPathDB" id="FungiDB:FOXG_21630"/>
<reference evidence="1 2" key="1">
    <citation type="journal article" date="2018" name="Sci. Rep.">
        <title>Characterisation of pathogen-specific regions and novel effector candidates in Fusarium oxysporum f. sp. cepae.</title>
        <authorList>
            <person name="Armitage A.D."/>
            <person name="Taylor A."/>
            <person name="Sobczyk M.K."/>
            <person name="Baxter L."/>
            <person name="Greenfield B.P."/>
            <person name="Bates H.J."/>
            <person name="Wilson F."/>
            <person name="Jackson A.C."/>
            <person name="Ott S."/>
            <person name="Harrison R.J."/>
            <person name="Clarkson J.P."/>
        </authorList>
    </citation>
    <scope>NUCLEOTIDE SEQUENCE [LARGE SCALE GENOMIC DNA]</scope>
    <source>
        <strain evidence="1 2">Fo_A28</strain>
    </source>
</reference>
<dbReference type="AlphaFoldDB" id="A0A420Q903"/>
<dbReference type="Proteomes" id="UP000285860">
    <property type="component" value="Unassembled WGS sequence"/>
</dbReference>
<sequence length="96" mass="10581">MGNGSTSFFLAECLNLPYDNANNLAQERLVTLIEHFQLLAFLNGVNPHDDHVAEVAGMITGTSFLQTQWTQLNGMEKLAHSFIPLFVNGLYALVSV</sequence>
<accession>A0A420Q903</accession>
<protein>
    <submittedName>
        <fullName evidence="1">Uncharacterized protein</fullName>
    </submittedName>
</protein>
<proteinExistence type="predicted"/>
<comment type="caution">
    <text evidence="1">The sequence shown here is derived from an EMBL/GenBank/DDBJ whole genome shotgun (WGS) entry which is preliminary data.</text>
</comment>